<dbReference type="Proteomes" id="UP001195769">
    <property type="component" value="Unassembled WGS sequence"/>
</dbReference>
<dbReference type="EMBL" id="JABBWK010000010">
    <property type="protein sequence ID" value="KAG1904412.1"/>
    <property type="molecule type" value="Genomic_DNA"/>
</dbReference>
<proteinExistence type="predicted"/>
<keyword evidence="2" id="KW-1185">Reference proteome</keyword>
<evidence type="ECO:0000313" key="1">
    <source>
        <dbReference type="EMBL" id="KAG1904412.1"/>
    </source>
</evidence>
<sequence length="95" mass="10887">MHFEQDSAESSLFDQPAEEEDSDLALKAAQAKHKVCQAQKHLADCILEQYQILIHISRRRAEAANQRLLLADLNVGRMHSERRRKSGITMFTIRA</sequence>
<accession>A0AAD4EE85</accession>
<dbReference type="RefSeq" id="XP_041229987.1">
    <property type="nucleotide sequence ID" value="XM_041366463.1"/>
</dbReference>
<organism evidence="1 2">
    <name type="scientific">Suillus fuscotomentosus</name>
    <dbReference type="NCBI Taxonomy" id="1912939"/>
    <lineage>
        <taxon>Eukaryota</taxon>
        <taxon>Fungi</taxon>
        <taxon>Dikarya</taxon>
        <taxon>Basidiomycota</taxon>
        <taxon>Agaricomycotina</taxon>
        <taxon>Agaricomycetes</taxon>
        <taxon>Agaricomycetidae</taxon>
        <taxon>Boletales</taxon>
        <taxon>Suillineae</taxon>
        <taxon>Suillaceae</taxon>
        <taxon>Suillus</taxon>
    </lineage>
</organism>
<gene>
    <name evidence="1" type="ORF">F5891DRAFT_1184628</name>
</gene>
<dbReference type="AlphaFoldDB" id="A0AAD4EE85"/>
<comment type="caution">
    <text evidence="1">The sequence shown here is derived from an EMBL/GenBank/DDBJ whole genome shotgun (WGS) entry which is preliminary data.</text>
</comment>
<name>A0AAD4EE85_9AGAM</name>
<dbReference type="GeneID" id="64660761"/>
<reference evidence="1" key="1">
    <citation type="journal article" date="2020" name="New Phytol.">
        <title>Comparative genomics reveals dynamic genome evolution in host specialist ectomycorrhizal fungi.</title>
        <authorList>
            <person name="Lofgren L.A."/>
            <person name="Nguyen N.H."/>
            <person name="Vilgalys R."/>
            <person name="Ruytinx J."/>
            <person name="Liao H.L."/>
            <person name="Branco S."/>
            <person name="Kuo A."/>
            <person name="LaButti K."/>
            <person name="Lipzen A."/>
            <person name="Andreopoulos W."/>
            <person name="Pangilinan J."/>
            <person name="Riley R."/>
            <person name="Hundley H."/>
            <person name="Na H."/>
            <person name="Barry K."/>
            <person name="Grigoriev I.V."/>
            <person name="Stajich J.E."/>
            <person name="Kennedy P.G."/>
        </authorList>
    </citation>
    <scope>NUCLEOTIDE SEQUENCE</scope>
    <source>
        <strain evidence="1">FC203</strain>
    </source>
</reference>
<protein>
    <submittedName>
        <fullName evidence="1">Uncharacterized protein</fullName>
    </submittedName>
</protein>
<evidence type="ECO:0000313" key="2">
    <source>
        <dbReference type="Proteomes" id="UP001195769"/>
    </source>
</evidence>